<dbReference type="Gene3D" id="3.40.50.300">
    <property type="entry name" value="P-loop containing nucleotide triphosphate hydrolases"/>
    <property type="match status" value="1"/>
</dbReference>
<evidence type="ECO:0000259" key="6">
    <source>
        <dbReference type="Pfam" id="PF13732"/>
    </source>
</evidence>
<feature type="domain" description="ATPase AAA-type core" evidence="5">
    <location>
        <begin position="22"/>
        <end position="84"/>
    </location>
</feature>
<evidence type="ECO:0008006" key="8">
    <source>
        <dbReference type="Google" id="ProtNLM"/>
    </source>
</evidence>
<dbReference type="Pfam" id="PF13732">
    <property type="entry name" value="DrrA1-3_C"/>
    <property type="match status" value="1"/>
</dbReference>
<comment type="caution">
    <text evidence="7">The sequence shown here is derived from an EMBL/GenBank/DDBJ whole genome shotgun (WGS) entry which is preliminary data.</text>
</comment>
<accession>X1G5L7</accession>
<dbReference type="GO" id="GO:0005524">
    <property type="term" value="F:ATP binding"/>
    <property type="evidence" value="ECO:0007669"/>
    <property type="project" value="UniProtKB-KW"/>
</dbReference>
<dbReference type="PANTHER" id="PTHR42711:SF5">
    <property type="entry name" value="ABC TRANSPORTER ATP-BINDING PROTEIN NATA"/>
    <property type="match status" value="1"/>
</dbReference>
<dbReference type="GO" id="GO:0016887">
    <property type="term" value="F:ATP hydrolysis activity"/>
    <property type="evidence" value="ECO:0007669"/>
    <property type="project" value="InterPro"/>
</dbReference>
<keyword evidence="3" id="KW-0547">Nucleotide-binding</keyword>
<dbReference type="EMBL" id="BARU01023385">
    <property type="protein sequence ID" value="GAH52502.1"/>
    <property type="molecule type" value="Genomic_DNA"/>
</dbReference>
<dbReference type="Pfam" id="PF13304">
    <property type="entry name" value="AAA_21"/>
    <property type="match status" value="1"/>
</dbReference>
<dbReference type="InterPro" id="IPR027417">
    <property type="entry name" value="P-loop_NTPase"/>
</dbReference>
<dbReference type="InterPro" id="IPR003959">
    <property type="entry name" value="ATPase_AAA_core"/>
</dbReference>
<feature type="domain" description="Daunorubicin resistance ATP-binding protein DrrA1/2-like C-terminal" evidence="6">
    <location>
        <begin position="106"/>
        <end position="186"/>
    </location>
</feature>
<proteinExistence type="inferred from homology"/>
<dbReference type="InterPro" id="IPR050763">
    <property type="entry name" value="ABC_transporter_ATP-binding"/>
</dbReference>
<dbReference type="SUPFAM" id="SSF52540">
    <property type="entry name" value="P-loop containing nucleoside triphosphate hydrolases"/>
    <property type="match status" value="1"/>
</dbReference>
<name>X1G5L7_9ZZZZ</name>
<evidence type="ECO:0000256" key="4">
    <source>
        <dbReference type="ARBA" id="ARBA00022840"/>
    </source>
</evidence>
<evidence type="ECO:0000256" key="2">
    <source>
        <dbReference type="ARBA" id="ARBA00022448"/>
    </source>
</evidence>
<dbReference type="PANTHER" id="PTHR42711">
    <property type="entry name" value="ABC TRANSPORTER ATP-BINDING PROTEIN"/>
    <property type="match status" value="1"/>
</dbReference>
<reference evidence="7" key="1">
    <citation type="journal article" date="2014" name="Front. Microbiol.">
        <title>High frequency of phylogenetically diverse reductive dehalogenase-homologous genes in deep subseafloor sedimentary metagenomes.</title>
        <authorList>
            <person name="Kawai M."/>
            <person name="Futagami T."/>
            <person name="Toyoda A."/>
            <person name="Takaki Y."/>
            <person name="Nishi S."/>
            <person name="Hori S."/>
            <person name="Arai W."/>
            <person name="Tsubouchi T."/>
            <person name="Morono Y."/>
            <person name="Uchiyama I."/>
            <person name="Ito T."/>
            <person name="Fujiyama A."/>
            <person name="Inagaki F."/>
            <person name="Takami H."/>
        </authorList>
    </citation>
    <scope>NUCLEOTIDE SEQUENCE</scope>
    <source>
        <strain evidence="7">Expedition CK06-06</strain>
    </source>
</reference>
<evidence type="ECO:0000256" key="1">
    <source>
        <dbReference type="ARBA" id="ARBA00005417"/>
    </source>
</evidence>
<feature type="non-terminal residue" evidence="7">
    <location>
        <position position="1"/>
    </location>
</feature>
<comment type="similarity">
    <text evidence="1">Belongs to the ABC transporter superfamily.</text>
</comment>
<keyword evidence="4" id="KW-0067">ATP-binding</keyword>
<evidence type="ECO:0000259" key="5">
    <source>
        <dbReference type="Pfam" id="PF13304"/>
    </source>
</evidence>
<keyword evidence="2" id="KW-0813">Transport</keyword>
<dbReference type="AlphaFoldDB" id="X1G5L7"/>
<dbReference type="InterPro" id="IPR025302">
    <property type="entry name" value="DrrA1/2-like_C"/>
</dbReference>
<protein>
    <recommendedName>
        <fullName evidence="8">DUF4162 domain-containing protein</fullName>
    </recommendedName>
</protein>
<organism evidence="7">
    <name type="scientific">marine sediment metagenome</name>
    <dbReference type="NCBI Taxonomy" id="412755"/>
    <lineage>
        <taxon>unclassified sequences</taxon>
        <taxon>metagenomes</taxon>
        <taxon>ecological metagenomes</taxon>
    </lineage>
</organism>
<gene>
    <name evidence="7" type="ORF">S03H2_37960</name>
</gene>
<evidence type="ECO:0000256" key="3">
    <source>
        <dbReference type="ARBA" id="ARBA00022741"/>
    </source>
</evidence>
<evidence type="ECO:0000313" key="7">
    <source>
        <dbReference type="EMBL" id="GAH52502.1"/>
    </source>
</evidence>
<sequence length="189" mass="21376">ARSRAEDLLQRVGMLPHKEKKIEELSRGMGQIIQFLVTIIHDPQLVVLDEPFAGLDPVNTKLLKEIILELRSQGKAIILSTHMMNEVETLCDRILMINKGRTVLYGELAEIKSRYRNNSIFLTCDRLPDKLPGVIGSKDEGEYIELLLDGHTTPQEVLTTLISKGVIVDRFEVSTPSLNEIFIQVVKEE</sequence>